<evidence type="ECO:0000256" key="3">
    <source>
        <dbReference type="ARBA" id="ARBA00022840"/>
    </source>
</evidence>
<accession>A0A1H4P4X3</accession>
<keyword evidence="1" id="KW-0436">Ligase</keyword>
<organism evidence="6 7">
    <name type="scientific">Arthrobacter woluwensis</name>
    <dbReference type="NCBI Taxonomy" id="156980"/>
    <lineage>
        <taxon>Bacteria</taxon>
        <taxon>Bacillati</taxon>
        <taxon>Actinomycetota</taxon>
        <taxon>Actinomycetes</taxon>
        <taxon>Micrococcales</taxon>
        <taxon>Micrococcaceae</taxon>
        <taxon>Arthrobacter</taxon>
    </lineage>
</organism>
<evidence type="ECO:0000313" key="6">
    <source>
        <dbReference type="EMBL" id="SEC02526.1"/>
    </source>
</evidence>
<dbReference type="GO" id="GO:0016874">
    <property type="term" value="F:ligase activity"/>
    <property type="evidence" value="ECO:0007669"/>
    <property type="project" value="UniProtKB-KW"/>
</dbReference>
<dbReference type="PANTHER" id="PTHR43585">
    <property type="entry name" value="FUMIPYRROLE BIOSYNTHESIS PROTEIN C"/>
    <property type="match status" value="1"/>
</dbReference>
<keyword evidence="7" id="KW-1185">Reference proteome</keyword>
<dbReference type="PROSITE" id="PS50975">
    <property type="entry name" value="ATP_GRASP"/>
    <property type="match status" value="1"/>
</dbReference>
<dbReference type="Pfam" id="PF13535">
    <property type="entry name" value="ATP-grasp_4"/>
    <property type="match status" value="1"/>
</dbReference>
<evidence type="ECO:0000256" key="4">
    <source>
        <dbReference type="PROSITE-ProRule" id="PRU00409"/>
    </source>
</evidence>
<dbReference type="GO" id="GO:0046872">
    <property type="term" value="F:metal ion binding"/>
    <property type="evidence" value="ECO:0007669"/>
    <property type="project" value="InterPro"/>
</dbReference>
<proteinExistence type="predicted"/>
<sequence length="386" mass="41811">MSSKTIVALEAMTVNLELLDAAARRRDLHLIVLAGVPGMYLPGGRDVDIQQCDTFDLDAVRARLEEHGDSLVGLVSPTDTWGIQAVALCEELGLPHLTSSEKLEKLRDKAWVRHTTDAAFGKVRTGIDQSPHILKPRKGTGSQNIELFPTRLELEESAEKRNLVSDEWVVEPYFRGPVYSAETYTRGGSTALLGVTNRIMSPEPLFVELVKTFPHLHGTSWEGSVEAWAKTILESVEFEAGFAHIEFCETANGFELIEINARMAGALIGPAIHQTTGIDIYDILIGDALGEEPRSLVRNIRGGHSHVSVYAETAGTLTSIDGLDLLDGLPGNIGWIPAKAVGAEISHVGDYKSRIGNIYATAAEPGLAQDYAVAASRHLRVTVSGD</sequence>
<dbReference type="Pfam" id="PF18603">
    <property type="entry name" value="LAL_C2"/>
    <property type="match status" value="1"/>
</dbReference>
<protein>
    <submittedName>
        <fullName evidence="6">Biotin carboxylase</fullName>
    </submittedName>
</protein>
<evidence type="ECO:0000259" key="5">
    <source>
        <dbReference type="PROSITE" id="PS50975"/>
    </source>
</evidence>
<evidence type="ECO:0000313" key="7">
    <source>
        <dbReference type="Proteomes" id="UP000182652"/>
    </source>
</evidence>
<dbReference type="InterPro" id="IPR040570">
    <property type="entry name" value="LAL_C2"/>
</dbReference>
<feature type="domain" description="ATP-grasp" evidence="5">
    <location>
        <begin position="104"/>
        <end position="289"/>
    </location>
</feature>
<dbReference type="Proteomes" id="UP000182652">
    <property type="component" value="Unassembled WGS sequence"/>
</dbReference>
<dbReference type="InterPro" id="IPR011761">
    <property type="entry name" value="ATP-grasp"/>
</dbReference>
<dbReference type="InterPro" id="IPR052032">
    <property type="entry name" value="ATP-dep_AA_Ligase"/>
</dbReference>
<dbReference type="AlphaFoldDB" id="A0A1H4P4X3"/>
<dbReference type="GO" id="GO:0005524">
    <property type="term" value="F:ATP binding"/>
    <property type="evidence" value="ECO:0007669"/>
    <property type="project" value="UniProtKB-UniRule"/>
</dbReference>
<name>A0A1H4P4X3_9MICC</name>
<evidence type="ECO:0000256" key="2">
    <source>
        <dbReference type="ARBA" id="ARBA00022741"/>
    </source>
</evidence>
<dbReference type="SUPFAM" id="SSF56059">
    <property type="entry name" value="Glutathione synthetase ATP-binding domain-like"/>
    <property type="match status" value="1"/>
</dbReference>
<evidence type="ECO:0000256" key="1">
    <source>
        <dbReference type="ARBA" id="ARBA00022598"/>
    </source>
</evidence>
<dbReference type="RefSeq" id="WP_066210425.1">
    <property type="nucleotide sequence ID" value="NZ_FNSN01000003.1"/>
</dbReference>
<keyword evidence="2 4" id="KW-0547">Nucleotide-binding</keyword>
<reference evidence="6 7" key="1">
    <citation type="submission" date="2016-10" db="EMBL/GenBank/DDBJ databases">
        <authorList>
            <person name="de Groot N.N."/>
        </authorList>
    </citation>
    <scope>NUCLEOTIDE SEQUENCE [LARGE SCALE GENOMIC DNA]</scope>
    <source>
        <strain evidence="6 7">DSM 10495</strain>
    </source>
</reference>
<dbReference type="EMBL" id="FNSN01000003">
    <property type="protein sequence ID" value="SEC02526.1"/>
    <property type="molecule type" value="Genomic_DNA"/>
</dbReference>
<dbReference type="Gene3D" id="3.30.470.20">
    <property type="entry name" value="ATP-grasp fold, B domain"/>
    <property type="match status" value="1"/>
</dbReference>
<gene>
    <name evidence="6" type="ORF">SAMN04489745_1874</name>
</gene>
<dbReference type="PANTHER" id="PTHR43585:SF2">
    <property type="entry name" value="ATP-GRASP ENZYME FSQD"/>
    <property type="match status" value="1"/>
</dbReference>
<dbReference type="STRING" id="156980.SAMN04489745_1874"/>
<keyword evidence="3 4" id="KW-0067">ATP-binding</keyword>